<evidence type="ECO:0000313" key="1">
    <source>
        <dbReference type="EMBL" id="GAL65163.1"/>
    </source>
</evidence>
<dbReference type="EMBL" id="BBNQ01000048">
    <property type="protein sequence ID" value="GAL65163.1"/>
    <property type="molecule type" value="Genomic_DNA"/>
</dbReference>
<evidence type="ECO:0000313" key="2">
    <source>
        <dbReference type="Proteomes" id="UP000029644"/>
    </source>
</evidence>
<reference evidence="1 2" key="1">
    <citation type="journal article" date="2014" name="Genome Announc.">
        <title>Draft Genome Sequences of Marine Flavobacterium Algibacter lectus Strains SS8 and NR4.</title>
        <authorList>
            <person name="Takatani N."/>
            <person name="Nakanishi M."/>
            <person name="Meirelles P."/>
            <person name="Mino S."/>
            <person name="Suda W."/>
            <person name="Oshima K."/>
            <person name="Hattori M."/>
            <person name="Ohkuma M."/>
            <person name="Hosokawa M."/>
            <person name="Miyashita K."/>
            <person name="Thompson F.L."/>
            <person name="Niwa A."/>
            <person name="Sawabe T."/>
            <person name="Sawabe T."/>
        </authorList>
    </citation>
    <scope>NUCLEOTIDE SEQUENCE [LARGE SCALE GENOMIC DNA]</scope>
    <source>
        <strain evidence="1 2">JCM 19300</strain>
    </source>
</reference>
<comment type="caution">
    <text evidence="1">The sequence shown here is derived from an EMBL/GenBank/DDBJ whole genome shotgun (WGS) entry which is preliminary data.</text>
</comment>
<dbReference type="AlphaFoldDB" id="A0A090VMB0"/>
<name>A0A090VMB0_9FLAO</name>
<accession>A0A090VMB0</accession>
<organism evidence="1 2">
    <name type="scientific">Algibacter lectus</name>
    <dbReference type="NCBI Taxonomy" id="221126"/>
    <lineage>
        <taxon>Bacteria</taxon>
        <taxon>Pseudomonadati</taxon>
        <taxon>Bacteroidota</taxon>
        <taxon>Flavobacteriia</taxon>
        <taxon>Flavobacteriales</taxon>
        <taxon>Flavobacteriaceae</taxon>
        <taxon>Algibacter</taxon>
    </lineage>
</organism>
<dbReference type="Proteomes" id="UP000029644">
    <property type="component" value="Unassembled WGS sequence"/>
</dbReference>
<gene>
    <name evidence="1" type="ORF">JCM19300_1147</name>
</gene>
<protein>
    <submittedName>
        <fullName evidence="1">Uncharacterized protein</fullName>
    </submittedName>
</protein>
<sequence>MLSPKQTAGVEVPVTDKLRQLPGLTVTVVLSVHPLASVTVTV</sequence>
<proteinExistence type="predicted"/>